<dbReference type="SUPFAM" id="SSF51215">
    <property type="entry name" value="Regulatory protein AraC"/>
    <property type="match status" value="1"/>
</dbReference>
<dbReference type="Gene3D" id="2.60.120.10">
    <property type="entry name" value="Jelly Rolls"/>
    <property type="match status" value="1"/>
</dbReference>
<dbReference type="SMART" id="SM00342">
    <property type="entry name" value="HTH_ARAC"/>
    <property type="match status" value="1"/>
</dbReference>
<name>A0ABR8SW49_9BACL</name>
<dbReference type="InterPro" id="IPR020449">
    <property type="entry name" value="Tscrpt_reg_AraC-type_HTH"/>
</dbReference>
<dbReference type="InterPro" id="IPR018060">
    <property type="entry name" value="HTH_AraC"/>
</dbReference>
<keyword evidence="3" id="KW-0804">Transcription</keyword>
<dbReference type="Proteomes" id="UP000608071">
    <property type="component" value="Unassembled WGS sequence"/>
</dbReference>
<dbReference type="InterPro" id="IPR003313">
    <property type="entry name" value="AraC-bd"/>
</dbReference>
<dbReference type="Pfam" id="PF12833">
    <property type="entry name" value="HTH_18"/>
    <property type="match status" value="1"/>
</dbReference>
<dbReference type="Pfam" id="PF02311">
    <property type="entry name" value="AraC_binding"/>
    <property type="match status" value="1"/>
</dbReference>
<reference evidence="6 7" key="1">
    <citation type="submission" date="2020-08" db="EMBL/GenBank/DDBJ databases">
        <title>A Genomic Blueprint of the Chicken Gut Microbiome.</title>
        <authorList>
            <person name="Gilroy R."/>
            <person name="Ravi A."/>
            <person name="Getino M."/>
            <person name="Pursley I."/>
            <person name="Horton D.L."/>
            <person name="Alikhan N.-F."/>
            <person name="Baker D."/>
            <person name="Gharbi K."/>
            <person name="Hall N."/>
            <person name="Watson M."/>
            <person name="Adriaenssens E.M."/>
            <person name="Foster-Nyarko E."/>
            <person name="Jarju S."/>
            <person name="Secka A."/>
            <person name="Antonio M."/>
            <person name="Oren A."/>
            <person name="Chaudhuri R."/>
            <person name="La Ragione R.M."/>
            <person name="Hildebrand F."/>
            <person name="Pallen M.J."/>
        </authorList>
    </citation>
    <scope>NUCLEOTIDE SEQUENCE [LARGE SCALE GENOMIC DNA]</scope>
    <source>
        <strain evidence="6 7">Sa2BVA9</strain>
    </source>
</reference>
<accession>A0ABR8SW49</accession>
<dbReference type="PROSITE" id="PS01124">
    <property type="entry name" value="HTH_ARAC_FAMILY_2"/>
    <property type="match status" value="1"/>
</dbReference>
<dbReference type="PANTHER" id="PTHR43280:SF28">
    <property type="entry name" value="HTH-TYPE TRANSCRIPTIONAL ACTIVATOR RHAS"/>
    <property type="match status" value="1"/>
</dbReference>
<dbReference type="PANTHER" id="PTHR43280">
    <property type="entry name" value="ARAC-FAMILY TRANSCRIPTIONAL REGULATOR"/>
    <property type="match status" value="1"/>
</dbReference>
<proteinExistence type="predicted"/>
<protein>
    <submittedName>
        <fullName evidence="6">Helix-turn-helix transcriptional regulator</fullName>
    </submittedName>
</protein>
<gene>
    <name evidence="6" type="ORF">H9647_05705</name>
</gene>
<dbReference type="InterPro" id="IPR037923">
    <property type="entry name" value="HTH-like"/>
</dbReference>
<dbReference type="SUPFAM" id="SSF46689">
    <property type="entry name" value="Homeodomain-like"/>
    <property type="match status" value="1"/>
</dbReference>
<feature type="compositionally biased region" description="Polar residues" evidence="4">
    <location>
        <begin position="1"/>
        <end position="10"/>
    </location>
</feature>
<feature type="domain" description="HTH araC/xylS-type" evidence="5">
    <location>
        <begin position="198"/>
        <end position="296"/>
    </location>
</feature>
<evidence type="ECO:0000313" key="6">
    <source>
        <dbReference type="EMBL" id="MBD7967549.1"/>
    </source>
</evidence>
<dbReference type="PROSITE" id="PS00041">
    <property type="entry name" value="HTH_ARAC_FAMILY_1"/>
    <property type="match status" value="1"/>
</dbReference>
<dbReference type="RefSeq" id="WP_191798806.1">
    <property type="nucleotide sequence ID" value="NZ_JACSQL010000002.1"/>
</dbReference>
<evidence type="ECO:0000313" key="7">
    <source>
        <dbReference type="Proteomes" id="UP000608071"/>
    </source>
</evidence>
<sequence length="303" mass="34370">MEIKTFNGSAKNGAGIGVHPSSHGPDNTIDEHCHEYVEMVYVVQGEGKHRIDGTQYDIRSGDFYVIHSGESHVYIMSEGASIDIINCIFLKDRIEELFRKQHPDPSLANLSYLAPFFKSSANFPRAMNLTAEQSSVIFKVLEDMVLEAKLREPGSDTILFSKLTELLIKLSRIHRVWTGETSEQEEVASTSGHWLLAKRIKGYLELHYCSKVTLTTLSHRFNLSSRHIHRVLKLEMGKSVTELLHAIRIERAKQMLKETDLSIEDIATAVGFKDSSFFSRLFNRMLGQTPGGYRKQVKTRKIS</sequence>
<comment type="caution">
    <text evidence="6">The sequence shown here is derived from an EMBL/GenBank/DDBJ whole genome shotgun (WGS) entry which is preliminary data.</text>
</comment>
<evidence type="ECO:0000256" key="3">
    <source>
        <dbReference type="ARBA" id="ARBA00023163"/>
    </source>
</evidence>
<dbReference type="InterPro" id="IPR014710">
    <property type="entry name" value="RmlC-like_jellyroll"/>
</dbReference>
<dbReference type="InterPro" id="IPR009057">
    <property type="entry name" value="Homeodomain-like_sf"/>
</dbReference>
<keyword evidence="1" id="KW-0805">Transcription regulation</keyword>
<feature type="region of interest" description="Disordered" evidence="4">
    <location>
        <begin position="1"/>
        <end position="29"/>
    </location>
</feature>
<dbReference type="InterPro" id="IPR018062">
    <property type="entry name" value="HTH_AraC-typ_CS"/>
</dbReference>
<evidence type="ECO:0000256" key="2">
    <source>
        <dbReference type="ARBA" id="ARBA00023125"/>
    </source>
</evidence>
<keyword evidence="7" id="KW-1185">Reference proteome</keyword>
<dbReference type="Gene3D" id="1.10.10.60">
    <property type="entry name" value="Homeodomain-like"/>
    <property type="match status" value="2"/>
</dbReference>
<evidence type="ECO:0000256" key="1">
    <source>
        <dbReference type="ARBA" id="ARBA00023015"/>
    </source>
</evidence>
<dbReference type="EMBL" id="JACSQL010000002">
    <property type="protein sequence ID" value="MBD7967549.1"/>
    <property type="molecule type" value="Genomic_DNA"/>
</dbReference>
<evidence type="ECO:0000259" key="5">
    <source>
        <dbReference type="PROSITE" id="PS01124"/>
    </source>
</evidence>
<dbReference type="PRINTS" id="PR00032">
    <property type="entry name" value="HTHARAC"/>
</dbReference>
<keyword evidence="2" id="KW-0238">DNA-binding</keyword>
<organism evidence="6 7">
    <name type="scientific">Paenibacillus gallinarum</name>
    <dbReference type="NCBI Taxonomy" id="2762232"/>
    <lineage>
        <taxon>Bacteria</taxon>
        <taxon>Bacillati</taxon>
        <taxon>Bacillota</taxon>
        <taxon>Bacilli</taxon>
        <taxon>Bacillales</taxon>
        <taxon>Paenibacillaceae</taxon>
        <taxon>Paenibacillus</taxon>
    </lineage>
</organism>
<evidence type="ECO:0000256" key="4">
    <source>
        <dbReference type="SAM" id="MobiDB-lite"/>
    </source>
</evidence>